<accession>A0A0E0MNT2</accession>
<dbReference type="Gramene" id="OPUNC12G14860.1">
    <property type="protein sequence ID" value="OPUNC12G14860.1"/>
    <property type="gene ID" value="OPUNC12G14860"/>
</dbReference>
<organism evidence="1">
    <name type="scientific">Oryza punctata</name>
    <name type="common">Red rice</name>
    <dbReference type="NCBI Taxonomy" id="4537"/>
    <lineage>
        <taxon>Eukaryota</taxon>
        <taxon>Viridiplantae</taxon>
        <taxon>Streptophyta</taxon>
        <taxon>Embryophyta</taxon>
        <taxon>Tracheophyta</taxon>
        <taxon>Spermatophyta</taxon>
        <taxon>Magnoliopsida</taxon>
        <taxon>Liliopsida</taxon>
        <taxon>Poales</taxon>
        <taxon>Poaceae</taxon>
        <taxon>BOP clade</taxon>
        <taxon>Oryzoideae</taxon>
        <taxon>Oryzeae</taxon>
        <taxon>Oryzinae</taxon>
        <taxon>Oryza</taxon>
    </lineage>
</organism>
<reference evidence="1" key="1">
    <citation type="submission" date="2015-04" db="UniProtKB">
        <authorList>
            <consortium name="EnsemblPlants"/>
        </authorList>
    </citation>
    <scope>IDENTIFICATION</scope>
</reference>
<sequence>MDKLAALAAAHAPPRRDIDVIVASCDLSRRRAAPGYARALRHQGQGHGATPAPAPASQLMGREVEQADAGMIQFTALPEPRATATAARPWRCRVCQVECGGREGYREHCMSDEHYAGLQLFALHSHLFTDRPNLLALRPSPPGIPLCA</sequence>
<evidence type="ECO:0008006" key="3">
    <source>
        <dbReference type="Google" id="ProtNLM"/>
    </source>
</evidence>
<keyword evidence="2" id="KW-1185">Reference proteome</keyword>
<evidence type="ECO:0000313" key="2">
    <source>
        <dbReference type="Proteomes" id="UP000026962"/>
    </source>
</evidence>
<evidence type="ECO:0000313" key="1">
    <source>
        <dbReference type="EnsemblPlants" id="OPUNC12G14860.1"/>
    </source>
</evidence>
<dbReference type="EnsemblPlants" id="OPUNC12G14860.1">
    <property type="protein sequence ID" value="OPUNC12G14860.1"/>
    <property type="gene ID" value="OPUNC12G14860"/>
</dbReference>
<dbReference type="HOGENOM" id="CLU_1838387_0_0_1"/>
<protein>
    <recommendedName>
        <fullName evidence="3">C2H2-type domain-containing protein</fullName>
    </recommendedName>
</protein>
<reference evidence="1" key="2">
    <citation type="submission" date="2018-05" db="EMBL/GenBank/DDBJ databases">
        <title>OpunRS2 (Oryza punctata Reference Sequence Version 2).</title>
        <authorList>
            <person name="Zhang J."/>
            <person name="Kudrna D."/>
            <person name="Lee S."/>
            <person name="Talag J."/>
            <person name="Welchert J."/>
            <person name="Wing R.A."/>
        </authorList>
    </citation>
    <scope>NUCLEOTIDE SEQUENCE [LARGE SCALE GENOMIC DNA]</scope>
</reference>
<proteinExistence type="predicted"/>
<dbReference type="AlphaFoldDB" id="A0A0E0MNT2"/>
<dbReference type="Proteomes" id="UP000026962">
    <property type="component" value="Chromosome 12"/>
</dbReference>
<name>A0A0E0MNT2_ORYPU</name>